<evidence type="ECO:0000256" key="1">
    <source>
        <dbReference type="SAM" id="MobiDB-lite"/>
    </source>
</evidence>
<feature type="compositionally biased region" description="Polar residues" evidence="1">
    <location>
        <begin position="201"/>
        <end position="212"/>
    </location>
</feature>
<dbReference type="FunFam" id="1.10.167.10:FF:000001">
    <property type="entry name" value="Putative regulator of g-protein signaling 12"/>
    <property type="match status" value="1"/>
</dbReference>
<dbReference type="OrthoDB" id="196547at2759"/>
<dbReference type="PANTHER" id="PTHR10845">
    <property type="entry name" value="REGULATOR OF G PROTEIN SIGNALING"/>
    <property type="match status" value="1"/>
</dbReference>
<accession>A0A183A5P3</accession>
<organism evidence="5">
    <name type="scientific">Echinostoma caproni</name>
    <dbReference type="NCBI Taxonomy" id="27848"/>
    <lineage>
        <taxon>Eukaryota</taxon>
        <taxon>Metazoa</taxon>
        <taxon>Spiralia</taxon>
        <taxon>Lophotrochozoa</taxon>
        <taxon>Platyhelminthes</taxon>
        <taxon>Trematoda</taxon>
        <taxon>Digenea</taxon>
        <taxon>Plagiorchiida</taxon>
        <taxon>Echinostomata</taxon>
        <taxon>Echinostomatoidea</taxon>
        <taxon>Echinostomatidae</taxon>
        <taxon>Echinostoma</taxon>
    </lineage>
</organism>
<dbReference type="PRINTS" id="PR01301">
    <property type="entry name" value="RGSPROTEIN"/>
</dbReference>
<dbReference type="Gene3D" id="1.10.167.10">
    <property type="entry name" value="Regulator of G-protein Signalling 4, domain 2"/>
    <property type="match status" value="1"/>
</dbReference>
<dbReference type="Gene3D" id="1.10.196.10">
    <property type="match status" value="1"/>
</dbReference>
<dbReference type="WBParaSite" id="ECPE_0000227801-mRNA-1">
    <property type="protein sequence ID" value="ECPE_0000227801-mRNA-1"/>
    <property type="gene ID" value="ECPE_0000227801"/>
</dbReference>
<feature type="region of interest" description="Disordered" evidence="1">
    <location>
        <begin position="188"/>
        <end position="228"/>
    </location>
</feature>
<gene>
    <name evidence="3" type="ORF">ECPE_LOCUS2278</name>
</gene>
<dbReference type="SMART" id="SM00315">
    <property type="entry name" value="RGS"/>
    <property type="match status" value="1"/>
</dbReference>
<sequence>MYFQKHPLIFRYPMLPPTVKLILFWLEHIFGPWQIQSAGILVFREFLRTEFSDENIEFWLTCEDFRNSCGTKKLQSKAQKIFNEFVAVQSKREVNLDSTTRIQLEKELESVTRNTFDQSQKRIQALMEKDSYCRFLRSDLYMATLEYCRELSGSQTISPTDDQSGSTPKLAVPKVHVFTNYEPDSTISGLLPNVKSPKEIASTSNQHETGSFSAPSSPKTSTKSSLLATCILREDQS</sequence>
<protein>
    <submittedName>
        <fullName evidence="5">RGS domain-containing protein</fullName>
    </submittedName>
</protein>
<dbReference type="PROSITE" id="PS50132">
    <property type="entry name" value="RGS"/>
    <property type="match status" value="1"/>
</dbReference>
<dbReference type="AlphaFoldDB" id="A0A183A5P3"/>
<feature type="domain" description="RGS" evidence="2">
    <location>
        <begin position="36"/>
        <end position="145"/>
    </location>
</feature>
<evidence type="ECO:0000313" key="5">
    <source>
        <dbReference type="WBParaSite" id="ECPE_0000227801-mRNA-1"/>
    </source>
</evidence>
<dbReference type="InterPro" id="IPR044926">
    <property type="entry name" value="RGS_subdomain_2"/>
</dbReference>
<dbReference type="Pfam" id="PF00615">
    <property type="entry name" value="RGS"/>
    <property type="match status" value="1"/>
</dbReference>
<dbReference type="InterPro" id="IPR016137">
    <property type="entry name" value="RGS"/>
</dbReference>
<reference evidence="5" key="1">
    <citation type="submission" date="2016-06" db="UniProtKB">
        <authorList>
            <consortium name="WormBaseParasite"/>
        </authorList>
    </citation>
    <scope>IDENTIFICATION</scope>
</reference>
<reference evidence="3 4" key="2">
    <citation type="submission" date="2018-11" db="EMBL/GenBank/DDBJ databases">
        <authorList>
            <consortium name="Pathogen Informatics"/>
        </authorList>
    </citation>
    <scope>NUCLEOTIDE SEQUENCE [LARGE SCALE GENOMIC DNA]</scope>
    <source>
        <strain evidence="3 4">Egypt</strain>
    </source>
</reference>
<dbReference type="SUPFAM" id="SSF48097">
    <property type="entry name" value="Regulator of G-protein signaling, RGS"/>
    <property type="match status" value="1"/>
</dbReference>
<dbReference type="PANTHER" id="PTHR10845:SF259">
    <property type="entry name" value="RGS DOMAIN-CONTAINING PROTEIN-RELATED"/>
    <property type="match status" value="1"/>
</dbReference>
<proteinExistence type="predicted"/>
<keyword evidence="4" id="KW-1185">Reference proteome</keyword>
<dbReference type="InterPro" id="IPR036305">
    <property type="entry name" value="RGS_sf"/>
</dbReference>
<evidence type="ECO:0000313" key="4">
    <source>
        <dbReference type="Proteomes" id="UP000272942"/>
    </source>
</evidence>
<evidence type="ECO:0000259" key="2">
    <source>
        <dbReference type="PROSITE" id="PS50132"/>
    </source>
</evidence>
<feature type="compositionally biased region" description="Low complexity" evidence="1">
    <location>
        <begin position="213"/>
        <end position="228"/>
    </location>
</feature>
<name>A0A183A5P3_9TREM</name>
<dbReference type="EMBL" id="UZAN01039514">
    <property type="protein sequence ID" value="VDP65989.1"/>
    <property type="molecule type" value="Genomic_DNA"/>
</dbReference>
<dbReference type="Proteomes" id="UP000272942">
    <property type="component" value="Unassembled WGS sequence"/>
</dbReference>
<evidence type="ECO:0000313" key="3">
    <source>
        <dbReference type="EMBL" id="VDP65989.1"/>
    </source>
</evidence>
<dbReference type="InterPro" id="IPR024066">
    <property type="entry name" value="RGS_subdom1/3"/>
</dbReference>